<evidence type="ECO:0000313" key="3">
    <source>
        <dbReference type="EMBL" id="MFB4197499.1"/>
    </source>
</evidence>
<dbReference type="EMBL" id="JBHGBT010000035">
    <property type="protein sequence ID" value="MFB4197499.1"/>
    <property type="molecule type" value="Genomic_DNA"/>
</dbReference>
<sequence length="195" mass="21671">MSRADEEREQAGQLPEGDVVAILLEQHARIRDLFAQVQAAHGDDRREAFDQLRVLLAVHETAEEMIVRPVAKKTAGAAEAEARNQEEAEANKVLAQLEKMDLESAEFERKFAEFERAVAEHADQEEREEFPAIRAGRDEEQLKQMGSSLRMAEATAPTHPHPSAAGKPAAQWAVGPFVSMVDRTRDAINAARSKH</sequence>
<dbReference type="InterPro" id="IPR012312">
    <property type="entry name" value="Hemerythrin-like"/>
</dbReference>
<dbReference type="PANTHER" id="PTHR35585">
    <property type="entry name" value="HHE DOMAIN PROTEIN (AFU_ORTHOLOGUE AFUA_4G00730)"/>
    <property type="match status" value="1"/>
</dbReference>
<dbReference type="RefSeq" id="WP_375065965.1">
    <property type="nucleotide sequence ID" value="NZ_JBHGBT010000035.1"/>
</dbReference>
<gene>
    <name evidence="3" type="ORF">ACE11A_24470</name>
</gene>
<keyword evidence="4" id="KW-1185">Reference proteome</keyword>
<reference evidence="3 4" key="1">
    <citation type="submission" date="2024-09" db="EMBL/GenBank/DDBJ databases">
        <title>Draft genome sequence of multifaceted antimicrobials producing Streptomyces sp. strain FH1.</title>
        <authorList>
            <person name="Hassan F."/>
            <person name="Ali H."/>
            <person name="Hassan N."/>
            <person name="Nawaz A."/>
        </authorList>
    </citation>
    <scope>NUCLEOTIDE SEQUENCE [LARGE SCALE GENOMIC DNA]</scope>
    <source>
        <strain evidence="3 4">FH1</strain>
    </source>
</reference>
<feature type="domain" description="Hemerythrin-like" evidence="2">
    <location>
        <begin position="19"/>
        <end position="133"/>
    </location>
</feature>
<keyword evidence="1" id="KW-0175">Coiled coil</keyword>
<dbReference type="Proteomes" id="UP001577267">
    <property type="component" value="Unassembled WGS sequence"/>
</dbReference>
<comment type="caution">
    <text evidence="3">The sequence shown here is derived from an EMBL/GenBank/DDBJ whole genome shotgun (WGS) entry which is preliminary data.</text>
</comment>
<accession>A0ABV4ZW27</accession>
<proteinExistence type="predicted"/>
<dbReference type="Gene3D" id="1.20.120.520">
    <property type="entry name" value="nmb1532 protein domain like"/>
    <property type="match status" value="1"/>
</dbReference>
<organism evidence="3 4">
    <name type="scientific">Streptomyces carpaticus</name>
    <dbReference type="NCBI Taxonomy" id="285558"/>
    <lineage>
        <taxon>Bacteria</taxon>
        <taxon>Bacillati</taxon>
        <taxon>Actinomycetota</taxon>
        <taxon>Actinomycetes</taxon>
        <taxon>Kitasatosporales</taxon>
        <taxon>Streptomycetaceae</taxon>
        <taxon>Streptomyces</taxon>
    </lineage>
</organism>
<evidence type="ECO:0000313" key="4">
    <source>
        <dbReference type="Proteomes" id="UP001577267"/>
    </source>
</evidence>
<evidence type="ECO:0000256" key="1">
    <source>
        <dbReference type="SAM" id="Coils"/>
    </source>
</evidence>
<feature type="coiled-coil region" evidence="1">
    <location>
        <begin position="80"/>
        <end position="117"/>
    </location>
</feature>
<dbReference type="PANTHER" id="PTHR35585:SF1">
    <property type="entry name" value="HHE DOMAIN PROTEIN (AFU_ORTHOLOGUE AFUA_4G00730)"/>
    <property type="match status" value="1"/>
</dbReference>
<evidence type="ECO:0000259" key="2">
    <source>
        <dbReference type="Pfam" id="PF01814"/>
    </source>
</evidence>
<name>A0ABV4ZW27_9ACTN</name>
<protein>
    <submittedName>
        <fullName evidence="3">Hemerythrin domain-containing protein</fullName>
    </submittedName>
</protein>
<dbReference type="Pfam" id="PF01814">
    <property type="entry name" value="Hemerythrin"/>
    <property type="match status" value="1"/>
</dbReference>